<reference evidence="4" key="1">
    <citation type="journal article" date="2023" name="Mol. Phylogenet. Evol.">
        <title>Genome-scale phylogeny and comparative genomics of the fungal order Sordariales.</title>
        <authorList>
            <person name="Hensen N."/>
            <person name="Bonometti L."/>
            <person name="Westerberg I."/>
            <person name="Brannstrom I.O."/>
            <person name="Guillou S."/>
            <person name="Cros-Aarteil S."/>
            <person name="Calhoun S."/>
            <person name="Haridas S."/>
            <person name="Kuo A."/>
            <person name="Mondo S."/>
            <person name="Pangilinan J."/>
            <person name="Riley R."/>
            <person name="LaButti K."/>
            <person name="Andreopoulos B."/>
            <person name="Lipzen A."/>
            <person name="Chen C."/>
            <person name="Yan M."/>
            <person name="Daum C."/>
            <person name="Ng V."/>
            <person name="Clum A."/>
            <person name="Steindorff A."/>
            <person name="Ohm R.A."/>
            <person name="Martin F."/>
            <person name="Silar P."/>
            <person name="Natvig D.O."/>
            <person name="Lalanne C."/>
            <person name="Gautier V."/>
            <person name="Ament-Velasquez S.L."/>
            <person name="Kruys A."/>
            <person name="Hutchinson M.I."/>
            <person name="Powell A.J."/>
            <person name="Barry K."/>
            <person name="Miller A.N."/>
            <person name="Grigoriev I.V."/>
            <person name="Debuchy R."/>
            <person name="Gladieux P."/>
            <person name="Hiltunen Thoren M."/>
            <person name="Johannesson H."/>
        </authorList>
    </citation>
    <scope>NUCLEOTIDE SEQUENCE [LARGE SCALE GENOMIC DNA]</scope>
    <source>
        <strain evidence="4">CBS 284.82</strain>
    </source>
</reference>
<dbReference type="GO" id="GO:0050660">
    <property type="term" value="F:flavin adenine dinucleotide binding"/>
    <property type="evidence" value="ECO:0007669"/>
    <property type="project" value="InterPro"/>
</dbReference>
<evidence type="ECO:0000256" key="1">
    <source>
        <dbReference type="SAM" id="MobiDB-lite"/>
    </source>
</evidence>
<dbReference type="InterPro" id="IPR009100">
    <property type="entry name" value="AcylCoA_DH/oxidase_NM_dom_sf"/>
</dbReference>
<keyword evidence="4" id="KW-1185">Reference proteome</keyword>
<accession>A0AAN6PEZ8</accession>
<dbReference type="Gene3D" id="1.10.540.10">
    <property type="entry name" value="Acyl-CoA dehydrogenase/oxidase, N-terminal domain"/>
    <property type="match status" value="1"/>
</dbReference>
<dbReference type="Proteomes" id="UP001303115">
    <property type="component" value="Unassembled WGS sequence"/>
</dbReference>
<proteinExistence type="predicted"/>
<feature type="region of interest" description="Disordered" evidence="1">
    <location>
        <begin position="17"/>
        <end position="43"/>
    </location>
</feature>
<gene>
    <name evidence="3" type="ORF">C8A01DRAFT_36296</name>
</gene>
<dbReference type="GO" id="GO:0016627">
    <property type="term" value="F:oxidoreductase activity, acting on the CH-CH group of donors"/>
    <property type="evidence" value="ECO:0007669"/>
    <property type="project" value="InterPro"/>
</dbReference>
<protein>
    <submittedName>
        <fullName evidence="3">Acyl-CoA dehydrogenase/oxidase</fullName>
    </submittedName>
</protein>
<evidence type="ECO:0000313" key="3">
    <source>
        <dbReference type="EMBL" id="KAK4039759.1"/>
    </source>
</evidence>
<dbReference type="InterPro" id="IPR013786">
    <property type="entry name" value="AcylCoA_DH/ox_N"/>
</dbReference>
<dbReference type="SUPFAM" id="SSF56645">
    <property type="entry name" value="Acyl-CoA dehydrogenase NM domain-like"/>
    <property type="match status" value="1"/>
</dbReference>
<comment type="caution">
    <text evidence="3">The sequence shown here is derived from an EMBL/GenBank/DDBJ whole genome shotgun (WGS) entry which is preliminary data.</text>
</comment>
<name>A0AAN6PEZ8_9PEZI</name>
<feature type="domain" description="Acyl-CoA dehydrogenase/oxidase N-terminal" evidence="2">
    <location>
        <begin position="52"/>
        <end position="140"/>
    </location>
</feature>
<dbReference type="Pfam" id="PF02771">
    <property type="entry name" value="Acyl-CoA_dh_N"/>
    <property type="match status" value="1"/>
</dbReference>
<dbReference type="AlphaFoldDB" id="A0AAN6PEZ8"/>
<evidence type="ECO:0000259" key="2">
    <source>
        <dbReference type="Pfam" id="PF02771"/>
    </source>
</evidence>
<dbReference type="EMBL" id="MU854393">
    <property type="protein sequence ID" value="KAK4039759.1"/>
    <property type="molecule type" value="Genomic_DNA"/>
</dbReference>
<sequence>MRRFMILQTARLPRHTRIDPSQYNDGGLLDHSASSSHVDSRLHRNTAHSPNAVAQVCSRFPNTYWQERDQQEQDPTDFHAALAKDSWLGIALPEALGGSGLGISEATVMMQTIDESGAGMEGAQSIHANVYATQPLARFGYF</sequence>
<feature type="non-terminal residue" evidence="3">
    <location>
        <position position="142"/>
    </location>
</feature>
<evidence type="ECO:0000313" key="4">
    <source>
        <dbReference type="Proteomes" id="UP001303115"/>
    </source>
</evidence>
<organism evidence="3 4">
    <name type="scientific">Parachaetomium inaequale</name>
    <dbReference type="NCBI Taxonomy" id="2588326"/>
    <lineage>
        <taxon>Eukaryota</taxon>
        <taxon>Fungi</taxon>
        <taxon>Dikarya</taxon>
        <taxon>Ascomycota</taxon>
        <taxon>Pezizomycotina</taxon>
        <taxon>Sordariomycetes</taxon>
        <taxon>Sordariomycetidae</taxon>
        <taxon>Sordariales</taxon>
        <taxon>Chaetomiaceae</taxon>
        <taxon>Parachaetomium</taxon>
    </lineage>
</organism>
<dbReference type="InterPro" id="IPR037069">
    <property type="entry name" value="AcylCoA_DH/ox_N_sf"/>
</dbReference>